<organism evidence="2 3">
    <name type="scientific">Ignisphaera cupida</name>
    <dbReference type="NCBI Taxonomy" id="3050454"/>
    <lineage>
        <taxon>Archaea</taxon>
        <taxon>Thermoproteota</taxon>
        <taxon>Thermoprotei</taxon>
        <taxon>Desulfurococcales</taxon>
        <taxon>Desulfurococcaceae</taxon>
        <taxon>Ignisphaera</taxon>
    </lineage>
</organism>
<dbReference type="AlphaFoldDB" id="A0ABD4Z5F5"/>
<feature type="domain" description="ASCH" evidence="1">
    <location>
        <begin position="9"/>
        <end position="108"/>
    </location>
</feature>
<dbReference type="SMART" id="SM01022">
    <property type="entry name" value="ASCH"/>
    <property type="match status" value="1"/>
</dbReference>
<comment type="caution">
    <text evidence="2">The sequence shown here is derived from an EMBL/GenBank/DDBJ whole genome shotgun (WGS) entry which is preliminary data.</text>
</comment>
<accession>A0ABD4Z5F5</accession>
<dbReference type="Gene3D" id="2.30.130.30">
    <property type="entry name" value="Hypothetical protein"/>
    <property type="match status" value="1"/>
</dbReference>
<evidence type="ECO:0000313" key="3">
    <source>
        <dbReference type="Proteomes" id="UP001529235"/>
    </source>
</evidence>
<dbReference type="PANTHER" id="PTHR42250:SF1">
    <property type="entry name" value="ASCH DOMAIN-CONTAINING PROTEIN"/>
    <property type="match status" value="1"/>
</dbReference>
<dbReference type="SUPFAM" id="SSF88697">
    <property type="entry name" value="PUA domain-like"/>
    <property type="match status" value="1"/>
</dbReference>
<dbReference type="Proteomes" id="UP001529235">
    <property type="component" value="Unassembled WGS sequence"/>
</dbReference>
<dbReference type="RefSeq" id="WP_285273310.1">
    <property type="nucleotide sequence ID" value="NZ_JASNVW010000001.1"/>
</dbReference>
<reference evidence="2 3" key="1">
    <citation type="submission" date="2023-05" db="EMBL/GenBank/DDBJ databases">
        <title>A new hyperthermophilic archaea 'Ignisphaera cupida' sp. nov. and description of the family 'Ignisphaeraceae' fam. nov.</title>
        <authorList>
            <person name="Podosokorskaya O.A."/>
            <person name="Elcheninov A.G."/>
            <person name="Klukina A."/>
            <person name="Merkel A.Y."/>
        </authorList>
    </citation>
    <scope>NUCLEOTIDE SEQUENCE [LARGE SCALE GENOMIC DNA]</scope>
    <source>
        <strain evidence="2 3">4213-co</strain>
    </source>
</reference>
<dbReference type="InterPro" id="IPR007374">
    <property type="entry name" value="ASCH_domain"/>
</dbReference>
<evidence type="ECO:0000313" key="2">
    <source>
        <dbReference type="EMBL" id="MDK6028344.1"/>
    </source>
</evidence>
<dbReference type="EMBL" id="JASNVW010000001">
    <property type="protein sequence ID" value="MDK6028344.1"/>
    <property type="molecule type" value="Genomic_DNA"/>
</dbReference>
<protein>
    <submittedName>
        <fullName evidence="2">ASCH domain-containing protein</fullName>
    </submittedName>
</protein>
<keyword evidence="3" id="KW-1185">Reference proteome</keyword>
<name>A0ABD4Z5F5_9CREN</name>
<proteinExistence type="predicted"/>
<sequence length="217" mass="24993">MATYLRGHIMVKKEFAELIIKGLKTTTIRLGKVVPKSKEIIIHSGGKPIAKAVIESVEYKKVGELTDEDAKRDGYQTVDELLESLEKIYKTKISSSDVVTIIRFRVVKRFNEINTDDIYLGLEPIDIAKLAHRYILNELSEIDKKVVEEVMRSKSIRTASIKLFGSLNKRWIVRKTLRRCLAKLVIKGIINIDEKSLKRLAEVSEFWKKVYMQLSKK</sequence>
<dbReference type="CDD" id="cd06552">
    <property type="entry name" value="ASCH_yqfb_like"/>
    <property type="match status" value="1"/>
</dbReference>
<dbReference type="Pfam" id="PF04266">
    <property type="entry name" value="ASCH"/>
    <property type="match status" value="1"/>
</dbReference>
<dbReference type="InterPro" id="IPR015947">
    <property type="entry name" value="PUA-like_sf"/>
</dbReference>
<evidence type="ECO:0000259" key="1">
    <source>
        <dbReference type="SMART" id="SM01022"/>
    </source>
</evidence>
<gene>
    <name evidence="2" type="ORF">QPL79_03070</name>
</gene>
<dbReference type="PANTHER" id="PTHR42250">
    <property type="entry name" value="ASCH DOMAIN-CONTAINING PROTEIN"/>
    <property type="match status" value="1"/>
</dbReference>